<feature type="region of interest" description="Disordered" evidence="16">
    <location>
        <begin position="1934"/>
        <end position="1962"/>
    </location>
</feature>
<feature type="compositionally biased region" description="Basic and acidic residues" evidence="16">
    <location>
        <begin position="1934"/>
        <end position="1944"/>
    </location>
</feature>
<feature type="compositionally biased region" description="Low complexity" evidence="16">
    <location>
        <begin position="1191"/>
        <end position="1203"/>
    </location>
</feature>
<keyword evidence="9" id="KW-0524">Neurogenesis</keyword>
<feature type="compositionally biased region" description="Pro residues" evidence="16">
    <location>
        <begin position="1811"/>
        <end position="1830"/>
    </location>
</feature>
<evidence type="ECO:0000256" key="11">
    <source>
        <dbReference type="ARBA" id="ARBA00023043"/>
    </source>
</evidence>
<keyword evidence="7" id="KW-0677">Repeat</keyword>
<feature type="compositionally biased region" description="Low complexity" evidence="16">
    <location>
        <begin position="1570"/>
        <end position="1590"/>
    </location>
</feature>
<feature type="compositionally biased region" description="Low complexity" evidence="16">
    <location>
        <begin position="107"/>
        <end position="135"/>
    </location>
</feature>
<dbReference type="InterPro" id="IPR001660">
    <property type="entry name" value="SAM"/>
</dbReference>
<evidence type="ECO:0000313" key="21">
    <source>
        <dbReference type="Proteomes" id="UP000005207"/>
    </source>
</evidence>
<dbReference type="FunFam" id="1.10.150.50:FF:000006">
    <property type="entry name" value="SH3 and multiple ankyrin repeat domains protein 2"/>
    <property type="match status" value="1"/>
</dbReference>
<feature type="domain" description="SH3" evidence="17">
    <location>
        <begin position="609"/>
        <end position="668"/>
    </location>
</feature>
<evidence type="ECO:0000256" key="7">
    <source>
        <dbReference type="ARBA" id="ARBA00022737"/>
    </source>
</evidence>
<dbReference type="PROSITE" id="PS50105">
    <property type="entry name" value="SAM_DOMAIN"/>
    <property type="match status" value="1"/>
</dbReference>
<evidence type="ECO:0000256" key="6">
    <source>
        <dbReference type="ARBA" id="ARBA00022553"/>
    </source>
</evidence>
<evidence type="ECO:0000256" key="12">
    <source>
        <dbReference type="ARBA" id="ARBA00034105"/>
    </source>
</evidence>
<evidence type="ECO:0000256" key="14">
    <source>
        <dbReference type="PROSITE-ProRule" id="PRU00023"/>
    </source>
</evidence>
<keyword evidence="10" id="KW-0770">Synapse</keyword>
<feature type="region of interest" description="Disordered" evidence="16">
    <location>
        <begin position="1311"/>
        <end position="1334"/>
    </location>
</feature>
<feature type="compositionally biased region" description="Low complexity" evidence="16">
    <location>
        <begin position="1061"/>
        <end position="1072"/>
    </location>
</feature>
<feature type="compositionally biased region" description="Low complexity" evidence="16">
    <location>
        <begin position="2134"/>
        <end position="2166"/>
    </location>
</feature>
<feature type="compositionally biased region" description="Basic and acidic residues" evidence="16">
    <location>
        <begin position="2442"/>
        <end position="2454"/>
    </location>
</feature>
<sequence>MTMPFSPLSSDEEQQRMLGNSRHLYPGAEDEEEEEEEEEEEMEEDERDDEGEEEENGELEGEEEDDEEEMVEEVRRGGLSRGGRSEGHRQSGKMAGRPTGDRQVRQGNPGNPYSSNPGPTHQQQSNQIQHQQQQQRRLKEHSASSLPSEDAHIAMMVFRIGIPDIKQTKCLRFNPDATVWKAKQQVLCSLTESLRDVLNYGLFQPATDGHDAKFLEEERLLKEYPQSFEKGVPYLEFRYKTRVYKQTNLDEKQLAKLHTKASLKKFMDYIQTSAVDKMAKFLDKGLDPNYQDSDTGETPLTLAVQCEPGGGEAIRVLVDGGAHIDFRAKDGLTPLHKAVRGHHHTALLVLLSLGASPDYKDRRGLTPLYHTVLTGGDTSCCETLLYHRAKLGIRDENGWDETHQACQNGNSQHLEHLLFYGADSSSQNASGNTALHICALYNKESCARILLYRGANKDTKNNSGQTPFQVAVMSGHFELGEIIKNHRDTDVVPFVESPKYAPQRRESSRTLTIPPHPFLRANSDSSMNLPDWMAVPNAPGTNIVSVQGYKHTGTLRSSSSPRGARTRSPSRGRIGDKEDRSRQSRRQGPVPATTTVQTAGQRRRLYSAVPGRVFVATRSHSAQGEREISFNKGDRVKVLSVGEGGYWEGTVRGRTGWFPSDCVEEVMLRSQDNRSESRGERAKRLFRHYTVGSYDSFDAPSDYIIKEKTVLLQKKDSEGFGFVLRGAKAQTPIEEFTPTPAFPALQYLESVDEGGVAWRAGLRMGDFLIEVNGQNVVKVGHRQVVNMIRQGGNSLMVKVVMVTRNPDMEEGSRKKIPQQSKRLSTPAIALRSKSMTSELEEMGKKAATPWKKKSEFESSQVTEKKRTVYQMALNKLDEILAAAQQTISTNEAPGTRGQGPKRDRGRSFYGNEPNYGDQSGMGVMSSGLGLGYDRGQYTSGHGPPHGMLRQKSIGVPEEEKQFLHPPAMKFARSLSVPGPDDIPPPPTTAPPDPPFSSAPPLGWRTKTSQQPSVSVSQSTSTSAHYQPYSQALHFTHGGRERTGGASTGPSTGAVDHTTPYAHAAAHTAQSRTASRKVAYTGEAVGAGVGAGAGAKAAGLRRGYSTAVPPSSIATVMPQQQQTTQSQPQRADRSAAGAGAGGPKGGARRGKGPLVKQSKVEDLRMGQGTLGGKGSMEKSSIPIPTIIVKAPSTSSSGRSSQGSSVEADVPASGEADESKTPHGPPPSTPAPQPPAPPSIPAPPPPSLPSIRAQDNLDFTSQFGAAIVGAARRDRERFHEARRKSASLFMSAEEDVSLGGVSDGIGGVTRTQVSQQPLNTQAESSSTRLRPSKSIDEGMFSGDTFIHHTRSMPPAFGLPEYSSPALDYQPKSVPTDLYTAAGRQPAPATTTTFIHPLTGKALDPTSPLGLALAARERALRDDSRLRRGAEHHFTRQMSSVVFPSSSVTSQPVSSASQSSSSYLVTSSSLAATTPTVGRPPSPRILRGVGTVWGEDGGGGEREREGGGAREGLRVRFSEDKTVHTHHYQSQPYQPSYKERERERSRERERERELSRERERDKEREGYMRRVEQAAANAAAAESAAHQAAQSQQPRRPTFLRMESQSDATILSLTPPSPPPTSAQQTRSTTGSTGSGLMVLPPPAPSVDADDEFVYADPLPPPLEFANSFDRGISGYSQHAMLSNNLTSRQQQVPPPPPPPHLHHHHPLRPPKEQFISGFPAHTPLHSPQAGDSTASSLTSYDSEVANLTQSAPSPSQTSPNPQPPPSPSTLQPTSGPPPPPSVSPPPPPGSYHRPFSMSHHLYNSTHTPGRSSPTPPPHTVAPPPAYRGPPAPSSTAATTVPQRGTASHATTASCAATTTTAATTTSTSTQLYQERTHTTHSTSSAAITGSRRSGEHHRPPPTAKKGESQETVVDSGIEELDSRSSSDHHLDSILALRGDRLDRGERGGPGGRIGGGGDAERGGDFLESYMSYLDGQTFEMQNATAAASTYPKTNRFREGGRAGELQRQTSTAPASFHSHRRRDEQEEDEIEEGVAEDESGQDGYGVRDMQNLGRPTSPYFERPRTPEMKPLWGESQMSGDGSGQHGTLLEGKKIYPPASSMKPSIINELSSKLQQRTKDSWSSQTQLSRHRFSEDSASALSPPSARSLSPSPISLSQPSLSPSPTPASQYPNWGRSPSPQPPAASQPPRSHSPLSPTSYSPYPTSPKHRPVYRTKALEFQFIPSRESRKAESHILQRRRAPSPLISPSERPKMGPPRPSSLPLLPTSPLYSAIYDLRGSVTPPSPGNPLGDPYFSPSPPLFAPSGAPPPPNSTLVVSRSLSPTHFLSGASSPPLHPLPPPPCLSYPHLPPPSPTKPFASKPLPYWTKYDVADWLGYLNLGEHRERFLDNEIDGTHLPSLTKDDYLDLGVTRVGHRMNIERALRSVMDRLSSSPFPISVLSPRDGQTDRRRDDGSRS</sequence>
<dbReference type="Pfam" id="PF00536">
    <property type="entry name" value="SAM_1"/>
    <property type="match status" value="1"/>
</dbReference>
<keyword evidence="5" id="KW-0963">Cytoplasm</keyword>
<feature type="repeat" description="ANK" evidence="14">
    <location>
        <begin position="430"/>
        <end position="462"/>
    </location>
</feature>
<comment type="similarity">
    <text evidence="2">Belongs to the SHANK family.</text>
</comment>
<dbReference type="InterPro" id="IPR001478">
    <property type="entry name" value="PDZ"/>
</dbReference>
<dbReference type="Pfam" id="PF12796">
    <property type="entry name" value="Ank_2"/>
    <property type="match status" value="2"/>
</dbReference>
<evidence type="ECO:0000256" key="10">
    <source>
        <dbReference type="ARBA" id="ARBA00023018"/>
    </source>
</evidence>
<dbReference type="SUPFAM" id="SSF50156">
    <property type="entry name" value="PDZ domain-like"/>
    <property type="match status" value="1"/>
</dbReference>
<protein>
    <recommendedName>
        <fullName evidence="13">SH3 and multiple ankyrin repeat domains protein 1</fullName>
    </recommendedName>
</protein>
<name>A0A669CMJ7_ORENI</name>
<feature type="compositionally biased region" description="Basic and acidic residues" evidence="16">
    <location>
        <begin position="1890"/>
        <end position="1906"/>
    </location>
</feature>
<keyword evidence="21" id="KW-1185">Reference proteome</keyword>
<dbReference type="PROSITE" id="PS50002">
    <property type="entry name" value="SH3"/>
    <property type="match status" value="1"/>
</dbReference>
<dbReference type="SUPFAM" id="SSF50044">
    <property type="entry name" value="SH3-domain"/>
    <property type="match status" value="1"/>
</dbReference>
<dbReference type="Gene3D" id="1.10.150.50">
    <property type="entry name" value="Transcription Factor, Ets-1"/>
    <property type="match status" value="1"/>
</dbReference>
<comment type="subcellular location">
    <subcellularLocation>
        <location evidence="1">Cytoplasm</location>
    </subcellularLocation>
    <subcellularLocation>
        <location evidence="12">Postsynaptic density</location>
    </subcellularLocation>
</comment>
<feature type="region of interest" description="Disordered" evidence="16">
    <location>
        <begin position="971"/>
        <end position="1254"/>
    </location>
</feature>
<feature type="repeat" description="ANK" evidence="14">
    <location>
        <begin position="397"/>
        <end position="429"/>
    </location>
</feature>
<organism evidence="20 21">
    <name type="scientific">Oreochromis niloticus</name>
    <name type="common">Nile tilapia</name>
    <name type="synonym">Tilapia nilotica</name>
    <dbReference type="NCBI Taxonomy" id="8128"/>
    <lineage>
        <taxon>Eukaryota</taxon>
        <taxon>Metazoa</taxon>
        <taxon>Chordata</taxon>
        <taxon>Craniata</taxon>
        <taxon>Vertebrata</taxon>
        <taxon>Euteleostomi</taxon>
        <taxon>Actinopterygii</taxon>
        <taxon>Neopterygii</taxon>
        <taxon>Teleostei</taxon>
        <taxon>Neoteleostei</taxon>
        <taxon>Acanthomorphata</taxon>
        <taxon>Ovalentaria</taxon>
        <taxon>Cichlomorphae</taxon>
        <taxon>Cichliformes</taxon>
        <taxon>Cichlidae</taxon>
        <taxon>African cichlids</taxon>
        <taxon>Pseudocrenilabrinae</taxon>
        <taxon>Oreochromini</taxon>
        <taxon>Oreochromis</taxon>
    </lineage>
</organism>
<dbReference type="SMART" id="SM00326">
    <property type="entry name" value="SH3"/>
    <property type="match status" value="1"/>
</dbReference>
<evidence type="ECO:0000313" key="20">
    <source>
        <dbReference type="Ensembl" id="ENSONIP00000047673.1"/>
    </source>
</evidence>
<dbReference type="GO" id="GO:0045211">
    <property type="term" value="C:postsynaptic membrane"/>
    <property type="evidence" value="ECO:0007669"/>
    <property type="project" value="TreeGrafter"/>
</dbReference>
<dbReference type="SMART" id="SM00248">
    <property type="entry name" value="ANK"/>
    <property type="match status" value="6"/>
</dbReference>
<dbReference type="FunFam" id="3.10.20.90:FF:000029">
    <property type="entry name" value="SH3 and multiple ankyrin repeat domains protein 1"/>
    <property type="match status" value="1"/>
</dbReference>
<dbReference type="GO" id="GO:0007399">
    <property type="term" value="P:nervous system development"/>
    <property type="evidence" value="ECO:0007669"/>
    <property type="project" value="UniProtKB-KW"/>
</dbReference>
<dbReference type="PROSITE" id="PS50297">
    <property type="entry name" value="ANK_REP_REGION"/>
    <property type="match status" value="2"/>
</dbReference>
<evidence type="ECO:0000256" key="3">
    <source>
        <dbReference type="ARBA" id="ARBA00022443"/>
    </source>
</evidence>
<feature type="compositionally biased region" description="Pro residues" evidence="16">
    <location>
        <begin position="980"/>
        <end position="997"/>
    </location>
</feature>
<dbReference type="InterPro" id="IPR036034">
    <property type="entry name" value="PDZ_sf"/>
</dbReference>
<dbReference type="FunFam" id="2.30.42.10:FF:000018">
    <property type="entry name" value="SH3 and multiple ankyrin repeat domains protein 2"/>
    <property type="match status" value="1"/>
</dbReference>
<feature type="region of interest" description="Disordered" evidence="16">
    <location>
        <begin position="1"/>
        <end position="147"/>
    </location>
</feature>
<feature type="compositionally biased region" description="Low complexity" evidence="16">
    <location>
        <begin position="1117"/>
        <end position="1128"/>
    </location>
</feature>
<dbReference type="Gene3D" id="2.30.30.40">
    <property type="entry name" value="SH3 Domains"/>
    <property type="match status" value="1"/>
</dbReference>
<dbReference type="Ensembl" id="ENSONIT00000068816.1">
    <property type="protein sequence ID" value="ENSONIP00000047673.1"/>
    <property type="gene ID" value="ENSONIG00000031346.1"/>
</dbReference>
<dbReference type="Proteomes" id="UP000005207">
    <property type="component" value="Linkage group LG4"/>
</dbReference>
<feature type="compositionally biased region" description="Low complexity" evidence="16">
    <location>
        <begin position="1619"/>
        <end position="1633"/>
    </location>
</feature>
<feature type="repeat" description="ANK" evidence="14">
    <location>
        <begin position="330"/>
        <end position="362"/>
    </location>
</feature>
<dbReference type="InterPro" id="IPR002110">
    <property type="entry name" value="Ankyrin_rpt"/>
</dbReference>
<keyword evidence="3 15" id="KW-0728">SH3 domain</keyword>
<dbReference type="InterPro" id="IPR041489">
    <property type="entry name" value="PDZ_6"/>
</dbReference>
<feature type="compositionally biased region" description="Low complexity" evidence="16">
    <location>
        <begin position="1007"/>
        <end position="1022"/>
    </location>
</feature>
<keyword evidence="11 14" id="KW-0040">ANK repeat</keyword>
<feature type="compositionally biased region" description="Pro residues" evidence="16">
    <location>
        <begin position="1772"/>
        <end position="1787"/>
    </location>
</feature>
<feature type="compositionally biased region" description="Low complexity" evidence="16">
    <location>
        <begin position="2184"/>
        <end position="2200"/>
    </location>
</feature>
<dbReference type="SUPFAM" id="SSF47769">
    <property type="entry name" value="SAM/Pointed domain"/>
    <property type="match status" value="1"/>
</dbReference>
<evidence type="ECO:0000256" key="5">
    <source>
        <dbReference type="ARBA" id="ARBA00022490"/>
    </source>
</evidence>
<feature type="compositionally biased region" description="Basic and acidic residues" evidence="16">
    <location>
        <begin position="573"/>
        <end position="582"/>
    </location>
</feature>
<feature type="region of interest" description="Disordered" evidence="16">
    <location>
        <begin position="2432"/>
        <end position="2454"/>
    </location>
</feature>
<evidence type="ECO:0000256" key="4">
    <source>
        <dbReference type="ARBA" id="ARBA00022481"/>
    </source>
</evidence>
<feature type="region of interest" description="Disordered" evidence="16">
    <location>
        <begin position="885"/>
        <end position="922"/>
    </location>
</feature>
<dbReference type="InterPro" id="IPR036028">
    <property type="entry name" value="SH3-like_dom_sf"/>
</dbReference>
<dbReference type="GO" id="GO:0030160">
    <property type="term" value="F:synaptic receptor adaptor activity"/>
    <property type="evidence" value="ECO:0007669"/>
    <property type="project" value="TreeGrafter"/>
</dbReference>
<dbReference type="PANTHER" id="PTHR24135">
    <property type="entry name" value="SH3 AND MULTIPLE ANKYRIN REPEAT DOMAINS PROTEIN"/>
    <property type="match status" value="1"/>
</dbReference>
<feature type="compositionally biased region" description="Polar residues" evidence="16">
    <location>
        <begin position="1799"/>
        <end position="1810"/>
    </location>
</feature>
<dbReference type="Pfam" id="PF17820">
    <property type="entry name" value="PDZ_6"/>
    <property type="match status" value="1"/>
</dbReference>
<feature type="compositionally biased region" description="Acidic residues" evidence="16">
    <location>
        <begin position="2023"/>
        <end position="2038"/>
    </location>
</feature>
<evidence type="ECO:0000256" key="1">
    <source>
        <dbReference type="ARBA" id="ARBA00004496"/>
    </source>
</evidence>
<dbReference type="PANTHER" id="PTHR24135:SF3">
    <property type="entry name" value="SH3 AND MULTIPLE ANKYRIN REPEAT DOMAINS PROTEIN 1"/>
    <property type="match status" value="1"/>
</dbReference>
<dbReference type="GO" id="GO:0014069">
    <property type="term" value="C:postsynaptic density"/>
    <property type="evidence" value="ECO:0007669"/>
    <property type="project" value="UniProtKB-SubCell"/>
</dbReference>
<feature type="compositionally biased region" description="Basic and acidic residues" evidence="16">
    <location>
        <begin position="2223"/>
        <end position="2232"/>
    </location>
</feature>
<dbReference type="GO" id="GO:0005737">
    <property type="term" value="C:cytoplasm"/>
    <property type="evidence" value="ECO:0007669"/>
    <property type="project" value="UniProtKB-SubCell"/>
</dbReference>
<feature type="region of interest" description="Disordered" evidence="16">
    <location>
        <begin position="1983"/>
        <end position="2262"/>
    </location>
</feature>
<evidence type="ECO:0000256" key="15">
    <source>
        <dbReference type="PROSITE-ProRule" id="PRU00192"/>
    </source>
</evidence>
<gene>
    <name evidence="20" type="primary">SHANK1</name>
    <name evidence="20" type="synonym">shank1</name>
</gene>
<feature type="region of interest" description="Disordered" evidence="16">
    <location>
        <begin position="1606"/>
        <end position="1911"/>
    </location>
</feature>
<dbReference type="OMA" id="VRFMENC"/>
<dbReference type="CDD" id="cd06746">
    <property type="entry name" value="PDZ_SHANK1_3-like"/>
    <property type="match status" value="1"/>
</dbReference>
<evidence type="ECO:0000259" key="17">
    <source>
        <dbReference type="PROSITE" id="PS50002"/>
    </source>
</evidence>
<keyword evidence="6" id="KW-0597">Phosphoprotein</keyword>
<dbReference type="GeneTree" id="ENSGT00940000153561"/>
<feature type="compositionally biased region" description="Pro residues" evidence="16">
    <location>
        <begin position="2293"/>
        <end position="2309"/>
    </location>
</feature>
<evidence type="ECO:0000259" key="19">
    <source>
        <dbReference type="PROSITE" id="PS50106"/>
    </source>
</evidence>
<dbReference type="CDD" id="cd11832">
    <property type="entry name" value="SH3_Shank"/>
    <property type="match status" value="1"/>
</dbReference>
<keyword evidence="4" id="KW-0488">Methylation</keyword>
<dbReference type="InParanoid" id="A0A669CMJ7"/>
<feature type="compositionally biased region" description="Pro residues" evidence="16">
    <location>
        <begin position="1221"/>
        <end position="1246"/>
    </location>
</feature>
<dbReference type="GO" id="GO:0035255">
    <property type="term" value="F:ionotropic glutamate receptor binding"/>
    <property type="evidence" value="ECO:0007669"/>
    <property type="project" value="TreeGrafter"/>
</dbReference>
<feature type="region of interest" description="Disordered" evidence="16">
    <location>
        <begin position="498"/>
        <end position="528"/>
    </location>
</feature>
<dbReference type="GO" id="GO:0043197">
    <property type="term" value="C:dendritic spine"/>
    <property type="evidence" value="ECO:0007669"/>
    <property type="project" value="TreeGrafter"/>
</dbReference>
<feature type="compositionally biased region" description="Basic and acidic residues" evidence="16">
    <location>
        <begin position="1496"/>
        <end position="1520"/>
    </location>
</feature>
<keyword evidence="8" id="KW-0221">Differentiation</keyword>
<dbReference type="FunFam" id="1.25.40.20:FF:000063">
    <property type="entry name" value="SH3 and multiple ankyrin repeat domains protein 1"/>
    <property type="match status" value="1"/>
</dbReference>
<feature type="compositionally biased region" description="Polar residues" evidence="16">
    <location>
        <begin position="1672"/>
        <end position="1689"/>
    </location>
</feature>
<feature type="compositionally biased region" description="Basic and acidic residues" evidence="16">
    <location>
        <begin position="1534"/>
        <end position="1569"/>
    </location>
</feature>
<dbReference type="InterPro" id="IPR013761">
    <property type="entry name" value="SAM/pointed_sf"/>
</dbReference>
<dbReference type="Gene3D" id="2.30.42.10">
    <property type="match status" value="1"/>
</dbReference>
<reference evidence="20" key="3">
    <citation type="submission" date="2025-09" db="UniProtKB">
        <authorList>
            <consortium name="Ensembl"/>
        </authorList>
    </citation>
    <scope>IDENTIFICATION</scope>
</reference>
<dbReference type="SMART" id="SM00228">
    <property type="entry name" value="PDZ"/>
    <property type="match status" value="1"/>
</dbReference>
<dbReference type="InterPro" id="IPR051569">
    <property type="entry name" value="SHANK"/>
</dbReference>
<proteinExistence type="inferred from homology"/>
<evidence type="ECO:0000256" key="8">
    <source>
        <dbReference type="ARBA" id="ARBA00022782"/>
    </source>
</evidence>
<feature type="region of interest" description="Disordered" evidence="16">
    <location>
        <begin position="1468"/>
        <end position="1594"/>
    </location>
</feature>
<dbReference type="PROSITE" id="PS50088">
    <property type="entry name" value="ANK_REPEAT"/>
    <property type="match status" value="3"/>
</dbReference>
<dbReference type="CDD" id="cd09506">
    <property type="entry name" value="SAM_Shank1_2_3"/>
    <property type="match status" value="1"/>
</dbReference>
<evidence type="ECO:0000256" key="2">
    <source>
        <dbReference type="ARBA" id="ARBA00010508"/>
    </source>
</evidence>
<dbReference type="PROSITE" id="PS50106">
    <property type="entry name" value="PDZ"/>
    <property type="match status" value="1"/>
</dbReference>
<dbReference type="FunFam" id="2.30.30.40:FF:000025">
    <property type="entry name" value="SH3 and multiple ankyrin repeat domains protein 2"/>
    <property type="match status" value="1"/>
</dbReference>
<reference evidence="21" key="1">
    <citation type="submission" date="2012-01" db="EMBL/GenBank/DDBJ databases">
        <title>The Genome Sequence of Oreochromis niloticus (Nile Tilapia).</title>
        <authorList>
            <consortium name="Broad Institute Genome Assembly Team"/>
            <consortium name="Broad Institute Sequencing Platform"/>
            <person name="Di Palma F."/>
            <person name="Johnson J."/>
            <person name="Lander E.S."/>
            <person name="Lindblad-Toh K."/>
        </authorList>
    </citation>
    <scope>NUCLEOTIDE SEQUENCE [LARGE SCALE GENOMIC DNA]</scope>
</reference>
<evidence type="ECO:0000256" key="13">
    <source>
        <dbReference type="ARBA" id="ARBA00070354"/>
    </source>
</evidence>
<dbReference type="SMART" id="SM00454">
    <property type="entry name" value="SAM"/>
    <property type="match status" value="1"/>
</dbReference>
<dbReference type="InterPro" id="IPR001452">
    <property type="entry name" value="SH3_domain"/>
</dbReference>
<feature type="compositionally biased region" description="Acidic residues" evidence="16">
    <location>
        <begin position="28"/>
        <end position="71"/>
    </location>
</feature>
<dbReference type="InterPro" id="IPR036770">
    <property type="entry name" value="Ankyrin_rpt-contain_sf"/>
</dbReference>
<feature type="compositionally biased region" description="Low complexity" evidence="16">
    <location>
        <begin position="1043"/>
        <end position="1053"/>
    </location>
</feature>
<dbReference type="Pfam" id="PF16511">
    <property type="entry name" value="FERM_f0"/>
    <property type="match status" value="1"/>
</dbReference>
<dbReference type="Gene3D" id="3.10.20.90">
    <property type="entry name" value="Phosphatidylinositol 3-kinase Catalytic Subunit, Chain A, domain 1"/>
    <property type="match status" value="1"/>
</dbReference>
<dbReference type="Gene3D" id="1.25.40.20">
    <property type="entry name" value="Ankyrin repeat-containing domain"/>
    <property type="match status" value="1"/>
</dbReference>
<feature type="domain" description="SAM" evidence="18">
    <location>
        <begin position="2363"/>
        <end position="2426"/>
    </location>
</feature>
<dbReference type="GO" id="GO:0030154">
    <property type="term" value="P:cell differentiation"/>
    <property type="evidence" value="ECO:0007669"/>
    <property type="project" value="UniProtKB-KW"/>
</dbReference>
<feature type="compositionally biased region" description="Polar residues" evidence="16">
    <location>
        <begin position="2105"/>
        <end position="2125"/>
    </location>
</feature>
<feature type="domain" description="PDZ" evidence="19">
    <location>
        <begin position="709"/>
        <end position="803"/>
    </location>
</feature>
<feature type="compositionally biased region" description="Polar residues" evidence="16">
    <location>
        <begin position="1311"/>
        <end position="1327"/>
    </location>
</feature>
<feature type="region of interest" description="Disordered" evidence="16">
    <location>
        <begin position="552"/>
        <end position="603"/>
    </location>
</feature>
<reference evidence="20" key="2">
    <citation type="submission" date="2025-08" db="UniProtKB">
        <authorList>
            <consortium name="Ensembl"/>
        </authorList>
    </citation>
    <scope>IDENTIFICATION</scope>
</reference>
<feature type="compositionally biased region" description="Polar residues" evidence="16">
    <location>
        <begin position="1727"/>
        <end position="1745"/>
    </location>
</feature>
<accession>A0A669CMJ7</accession>
<evidence type="ECO:0000259" key="18">
    <source>
        <dbReference type="PROSITE" id="PS50105"/>
    </source>
</evidence>
<evidence type="ECO:0000256" key="16">
    <source>
        <dbReference type="SAM" id="MobiDB-lite"/>
    </source>
</evidence>
<dbReference type="SUPFAM" id="SSF48403">
    <property type="entry name" value="Ankyrin repeat"/>
    <property type="match status" value="1"/>
</dbReference>
<feature type="region of interest" description="Disordered" evidence="16">
    <location>
        <begin position="2279"/>
        <end position="2314"/>
    </location>
</feature>
<evidence type="ECO:0000256" key="9">
    <source>
        <dbReference type="ARBA" id="ARBA00022902"/>
    </source>
</evidence>
<dbReference type="Pfam" id="PF07653">
    <property type="entry name" value="SH3_2"/>
    <property type="match status" value="1"/>
</dbReference>
<feature type="compositionally biased region" description="Low complexity" evidence="16">
    <location>
        <begin position="1746"/>
        <end position="1757"/>
    </location>
</feature>
<dbReference type="InterPro" id="IPR032425">
    <property type="entry name" value="FERM_f0"/>
</dbReference>
<feature type="compositionally biased region" description="Polar residues" evidence="16">
    <location>
        <begin position="1831"/>
        <end position="1842"/>
    </location>
</feature>
<feature type="compositionally biased region" description="Gly residues" evidence="16">
    <location>
        <begin position="1945"/>
        <end position="1955"/>
    </location>
</feature>
<feature type="compositionally biased region" description="Low complexity" evidence="16">
    <location>
        <begin position="1843"/>
        <end position="1867"/>
    </location>
</feature>